<keyword evidence="3" id="KW-1185">Reference proteome</keyword>
<evidence type="ECO:0008006" key="4">
    <source>
        <dbReference type="Google" id="ProtNLM"/>
    </source>
</evidence>
<name>A0ABU6YCA4_9FABA</name>
<dbReference type="PANTHER" id="PTHR35737">
    <property type="entry name" value="CRYPTIC LOCI REGULATOR"/>
    <property type="match status" value="1"/>
</dbReference>
<evidence type="ECO:0000256" key="1">
    <source>
        <dbReference type="SAM" id="MobiDB-lite"/>
    </source>
</evidence>
<reference evidence="2 3" key="1">
    <citation type="journal article" date="2023" name="Plants (Basel)">
        <title>Bridging the Gap: Combining Genomics and Transcriptomics Approaches to Understand Stylosanthes scabra, an Orphan Legume from the Brazilian Caatinga.</title>
        <authorList>
            <person name="Ferreira-Neto J.R.C."/>
            <person name="da Silva M.D."/>
            <person name="Binneck E."/>
            <person name="de Melo N.F."/>
            <person name="da Silva R.H."/>
            <person name="de Melo A.L.T.M."/>
            <person name="Pandolfi V."/>
            <person name="Bustamante F.O."/>
            <person name="Brasileiro-Vidal A.C."/>
            <person name="Benko-Iseppon A.M."/>
        </authorList>
    </citation>
    <scope>NUCLEOTIDE SEQUENCE [LARGE SCALE GENOMIC DNA]</scope>
    <source>
        <tissue evidence="2">Leaves</tissue>
    </source>
</reference>
<accession>A0ABU6YCA4</accession>
<dbReference type="EMBL" id="JASCZI010241885">
    <property type="protein sequence ID" value="MED6208060.1"/>
    <property type="molecule type" value="Genomic_DNA"/>
</dbReference>
<proteinExistence type="predicted"/>
<sequence>MEEDDEWELCNDDGFVYKRKRRRIDPSPAATDNAAAAALAAENENRRRERKKRTLLKLRTKYENEIREWDTLSNTLRAMQNAAFQQQQQRQQEQERASEDPSSLPSTSTDSVGGSLLDELLLQVETQEAVIQDISNLCDVAESVCFKREEQFKRSLFDLPIWSSPAELMQALCDE</sequence>
<gene>
    <name evidence="2" type="ORF">PIB30_041450</name>
</gene>
<dbReference type="Proteomes" id="UP001341840">
    <property type="component" value="Unassembled WGS sequence"/>
</dbReference>
<feature type="region of interest" description="Disordered" evidence="1">
    <location>
        <begin position="21"/>
        <end position="52"/>
    </location>
</feature>
<evidence type="ECO:0000313" key="2">
    <source>
        <dbReference type="EMBL" id="MED6208060.1"/>
    </source>
</evidence>
<comment type="caution">
    <text evidence="2">The sequence shown here is derived from an EMBL/GenBank/DDBJ whole genome shotgun (WGS) entry which is preliminary data.</text>
</comment>
<organism evidence="2 3">
    <name type="scientific">Stylosanthes scabra</name>
    <dbReference type="NCBI Taxonomy" id="79078"/>
    <lineage>
        <taxon>Eukaryota</taxon>
        <taxon>Viridiplantae</taxon>
        <taxon>Streptophyta</taxon>
        <taxon>Embryophyta</taxon>
        <taxon>Tracheophyta</taxon>
        <taxon>Spermatophyta</taxon>
        <taxon>Magnoliopsida</taxon>
        <taxon>eudicotyledons</taxon>
        <taxon>Gunneridae</taxon>
        <taxon>Pentapetalae</taxon>
        <taxon>rosids</taxon>
        <taxon>fabids</taxon>
        <taxon>Fabales</taxon>
        <taxon>Fabaceae</taxon>
        <taxon>Papilionoideae</taxon>
        <taxon>50 kb inversion clade</taxon>
        <taxon>dalbergioids sensu lato</taxon>
        <taxon>Dalbergieae</taxon>
        <taxon>Pterocarpus clade</taxon>
        <taxon>Stylosanthes</taxon>
    </lineage>
</organism>
<feature type="region of interest" description="Disordered" evidence="1">
    <location>
        <begin position="80"/>
        <end position="112"/>
    </location>
</feature>
<feature type="compositionally biased region" description="Low complexity" evidence="1">
    <location>
        <begin position="100"/>
        <end position="111"/>
    </location>
</feature>
<dbReference type="PANTHER" id="PTHR35737:SF1">
    <property type="entry name" value="CRYPTIC LOCI REGULATOR"/>
    <property type="match status" value="1"/>
</dbReference>
<protein>
    <recommendedName>
        <fullName evidence="4">BZIP domain-containing protein</fullName>
    </recommendedName>
</protein>
<feature type="compositionally biased region" description="Low complexity" evidence="1">
    <location>
        <begin position="29"/>
        <end position="42"/>
    </location>
</feature>
<evidence type="ECO:0000313" key="3">
    <source>
        <dbReference type="Proteomes" id="UP001341840"/>
    </source>
</evidence>